<dbReference type="InterPro" id="IPR039425">
    <property type="entry name" value="RNA_pol_sigma-70-like"/>
</dbReference>
<evidence type="ECO:0000256" key="4">
    <source>
        <dbReference type="ARBA" id="ARBA00023163"/>
    </source>
</evidence>
<dbReference type="NCBIfam" id="TIGR02937">
    <property type="entry name" value="sigma70-ECF"/>
    <property type="match status" value="1"/>
</dbReference>
<organism evidence="8 9">
    <name type="scientific">Gemmata palustris</name>
    <dbReference type="NCBI Taxonomy" id="2822762"/>
    <lineage>
        <taxon>Bacteria</taxon>
        <taxon>Pseudomonadati</taxon>
        <taxon>Planctomycetota</taxon>
        <taxon>Planctomycetia</taxon>
        <taxon>Gemmatales</taxon>
        <taxon>Gemmataceae</taxon>
        <taxon>Gemmata</taxon>
    </lineage>
</organism>
<evidence type="ECO:0000259" key="6">
    <source>
        <dbReference type="Pfam" id="PF04542"/>
    </source>
</evidence>
<dbReference type="EMBL" id="JAGKQQ010000001">
    <property type="protein sequence ID" value="MBP3955130.1"/>
    <property type="molecule type" value="Genomic_DNA"/>
</dbReference>
<dbReference type="Pfam" id="PF08281">
    <property type="entry name" value="Sigma70_r4_2"/>
    <property type="match status" value="1"/>
</dbReference>
<feature type="domain" description="RNA polymerase sigma-70 region 2" evidence="6">
    <location>
        <begin position="43"/>
        <end position="110"/>
    </location>
</feature>
<evidence type="ECO:0000256" key="2">
    <source>
        <dbReference type="ARBA" id="ARBA00023015"/>
    </source>
</evidence>
<dbReference type="InterPro" id="IPR013324">
    <property type="entry name" value="RNA_pol_sigma_r3/r4-like"/>
</dbReference>
<dbReference type="PANTHER" id="PTHR43133:SF51">
    <property type="entry name" value="RNA POLYMERASE SIGMA FACTOR"/>
    <property type="match status" value="1"/>
</dbReference>
<dbReference type="Gene3D" id="1.10.10.10">
    <property type="entry name" value="Winged helix-like DNA-binding domain superfamily/Winged helix DNA-binding domain"/>
    <property type="match status" value="1"/>
</dbReference>
<comment type="caution">
    <text evidence="8">The sequence shown here is derived from an EMBL/GenBank/DDBJ whole genome shotgun (WGS) entry which is preliminary data.</text>
</comment>
<dbReference type="RefSeq" id="WP_210653225.1">
    <property type="nucleotide sequence ID" value="NZ_JAGKQQ010000001.1"/>
</dbReference>
<feature type="region of interest" description="Disordered" evidence="5">
    <location>
        <begin position="560"/>
        <end position="588"/>
    </location>
</feature>
<dbReference type="InterPro" id="IPR007627">
    <property type="entry name" value="RNA_pol_sigma70_r2"/>
</dbReference>
<evidence type="ECO:0000256" key="1">
    <source>
        <dbReference type="ARBA" id="ARBA00010641"/>
    </source>
</evidence>
<feature type="domain" description="RNA polymerase sigma factor 70 region 4 type 2" evidence="7">
    <location>
        <begin position="140"/>
        <end position="190"/>
    </location>
</feature>
<dbReference type="Gene3D" id="1.10.1740.10">
    <property type="match status" value="1"/>
</dbReference>
<keyword evidence="2" id="KW-0805">Transcription regulation</keyword>
<dbReference type="SUPFAM" id="SSF88946">
    <property type="entry name" value="Sigma2 domain of RNA polymerase sigma factors"/>
    <property type="match status" value="1"/>
</dbReference>
<keyword evidence="3" id="KW-0731">Sigma factor</keyword>
<evidence type="ECO:0000256" key="5">
    <source>
        <dbReference type="SAM" id="MobiDB-lite"/>
    </source>
</evidence>
<evidence type="ECO:0000256" key="3">
    <source>
        <dbReference type="ARBA" id="ARBA00023082"/>
    </source>
</evidence>
<comment type="similarity">
    <text evidence="1">Belongs to the sigma-70 factor family. ECF subfamily.</text>
</comment>
<keyword evidence="9" id="KW-1185">Reference proteome</keyword>
<protein>
    <submittedName>
        <fullName evidence="8">RNA polymerase sigma factor</fullName>
    </submittedName>
</protein>
<dbReference type="InterPro" id="IPR013249">
    <property type="entry name" value="RNA_pol_sigma70_r4_t2"/>
</dbReference>
<sequence>MAGSSRGLFGFVARLRPSLSADSDADLLERFVRTADQTAFTGLVQRHGAMVLSVCRRRLGAEADAEDAFQAVFLALATSAATIRQRESLSGWLYRVAHQIALKAAGRRARRPVAALPTSEVPMPESQLPVWEADELKTVIDAEVAGLPDKLRAVIVLCLIEGRTNTEAAAALAVPTGTVDSRLSAARKTLQARLTRRGVAVGAGIALEQLLGGPVEAAGPRLTELFTSTISAVLTEAAGPGGGAVSPAVIELARGVTVMTTNLRVFATLGLVLGLLGSAGAGFYLTAADPVAPPAKAADRPLTPELVTAPPAAKPAVPEAKADVNATGEAALLKLVGAGLAPEGATVEEVLAKIEQQTGLIVRVDIAAFRRIGVISPAGGADGNAFPTNALKTIYDTKIVLPSRAEKLSLRDALVDALAQVRLEHPCTYQIRGTQLVIVPAYVPAVRPGVNPLDHTDDDVETINLQMSSEQIYGGVVSVSAEHKPLADILADLRKQTGANIVLDPRCETQDKKPGLTVTLNDVRLYDAVRVLADMAELKMVYAGNIYYVTTAANAKTFQPPVPRQPILQTPPFNPQPNPGGVGGGPGR</sequence>
<name>A0ABS5BP98_9BACT</name>
<dbReference type="CDD" id="cd06171">
    <property type="entry name" value="Sigma70_r4"/>
    <property type="match status" value="1"/>
</dbReference>
<evidence type="ECO:0000259" key="7">
    <source>
        <dbReference type="Pfam" id="PF08281"/>
    </source>
</evidence>
<dbReference type="Pfam" id="PF04542">
    <property type="entry name" value="Sigma70_r2"/>
    <property type="match status" value="1"/>
</dbReference>
<dbReference type="InterPro" id="IPR036388">
    <property type="entry name" value="WH-like_DNA-bd_sf"/>
</dbReference>
<dbReference type="Proteomes" id="UP000676565">
    <property type="component" value="Unassembled WGS sequence"/>
</dbReference>
<dbReference type="InterPro" id="IPR013325">
    <property type="entry name" value="RNA_pol_sigma_r2"/>
</dbReference>
<keyword evidence="4" id="KW-0804">Transcription</keyword>
<accession>A0ABS5BP98</accession>
<reference evidence="8 9" key="1">
    <citation type="submission" date="2021-04" db="EMBL/GenBank/DDBJ databases">
        <authorList>
            <person name="Ivanova A."/>
        </authorList>
    </citation>
    <scope>NUCLEOTIDE SEQUENCE [LARGE SCALE GENOMIC DNA]</scope>
    <source>
        <strain evidence="8 9">G18</strain>
    </source>
</reference>
<gene>
    <name evidence="8" type="ORF">J8F10_07530</name>
</gene>
<proteinExistence type="inferred from homology"/>
<dbReference type="InterPro" id="IPR014284">
    <property type="entry name" value="RNA_pol_sigma-70_dom"/>
</dbReference>
<evidence type="ECO:0000313" key="9">
    <source>
        <dbReference type="Proteomes" id="UP000676565"/>
    </source>
</evidence>
<dbReference type="PANTHER" id="PTHR43133">
    <property type="entry name" value="RNA POLYMERASE ECF-TYPE SIGMA FACTO"/>
    <property type="match status" value="1"/>
</dbReference>
<evidence type="ECO:0000313" key="8">
    <source>
        <dbReference type="EMBL" id="MBP3955130.1"/>
    </source>
</evidence>
<dbReference type="SUPFAM" id="SSF88659">
    <property type="entry name" value="Sigma3 and sigma4 domains of RNA polymerase sigma factors"/>
    <property type="match status" value="1"/>
</dbReference>